<dbReference type="Proteomes" id="UP000646365">
    <property type="component" value="Unassembled WGS sequence"/>
</dbReference>
<evidence type="ECO:0000256" key="6">
    <source>
        <dbReference type="SAM" id="Phobius"/>
    </source>
</evidence>
<keyword evidence="9" id="KW-1185">Reference proteome</keyword>
<feature type="transmembrane region" description="Helical" evidence="6">
    <location>
        <begin position="40"/>
        <end position="59"/>
    </location>
</feature>
<evidence type="ECO:0000256" key="5">
    <source>
        <dbReference type="ARBA" id="ARBA00023136"/>
    </source>
</evidence>
<feature type="transmembrane region" description="Helical" evidence="6">
    <location>
        <begin position="129"/>
        <end position="149"/>
    </location>
</feature>
<feature type="domain" description="EamA" evidence="7">
    <location>
        <begin position="164"/>
        <end position="300"/>
    </location>
</feature>
<evidence type="ECO:0000313" key="9">
    <source>
        <dbReference type="Proteomes" id="UP000646365"/>
    </source>
</evidence>
<evidence type="ECO:0000256" key="3">
    <source>
        <dbReference type="ARBA" id="ARBA00022692"/>
    </source>
</evidence>
<keyword evidence="4 6" id="KW-1133">Transmembrane helix</keyword>
<organism evidence="8 9">
    <name type="scientific">Aliidongia dinghuensis</name>
    <dbReference type="NCBI Taxonomy" id="1867774"/>
    <lineage>
        <taxon>Bacteria</taxon>
        <taxon>Pseudomonadati</taxon>
        <taxon>Pseudomonadota</taxon>
        <taxon>Alphaproteobacteria</taxon>
        <taxon>Rhodospirillales</taxon>
        <taxon>Dongiaceae</taxon>
        <taxon>Aliidongia</taxon>
    </lineage>
</organism>
<feature type="transmembrane region" description="Helical" evidence="6">
    <location>
        <begin position="161"/>
        <end position="181"/>
    </location>
</feature>
<evidence type="ECO:0000256" key="2">
    <source>
        <dbReference type="ARBA" id="ARBA00007362"/>
    </source>
</evidence>
<sequence>MDGEGRGRERWGIAAAAASSLIGGLSLVAIRRVVGTTDPVLLAFFRYGIGALCLLPLSLRGRERLPPPRAWPEIVLLGGLFFALFPILLNQALVDTTASRGALALSSLPLLTLVIAATAGAERLTGRKLAGILLACAGVALALAGQGFGAQGLSTHGLSTGHWRGDLTMVAAALIGALYNVLARPAIRRHGALGFTALAMAAGAVTLMLLVPFGGPLSARLPQDGLGWGAVGFLGLVGGALTFLLWSAGLARTTPTRVAVTVALNPVSAMLVGAFWLGEPIGPALLGGLGAVTLGILVASR</sequence>
<feature type="transmembrane region" description="Helical" evidence="6">
    <location>
        <begin position="12"/>
        <end position="34"/>
    </location>
</feature>
<evidence type="ECO:0000313" key="8">
    <source>
        <dbReference type="EMBL" id="GGF08551.1"/>
    </source>
</evidence>
<dbReference type="Pfam" id="PF00892">
    <property type="entry name" value="EamA"/>
    <property type="match status" value="2"/>
</dbReference>
<keyword evidence="5 6" id="KW-0472">Membrane</keyword>
<proteinExistence type="inferred from homology"/>
<dbReference type="PANTHER" id="PTHR32322:SF2">
    <property type="entry name" value="EAMA DOMAIN-CONTAINING PROTEIN"/>
    <property type="match status" value="1"/>
</dbReference>
<dbReference type="InterPro" id="IPR050638">
    <property type="entry name" value="AA-Vitamin_Transporters"/>
</dbReference>
<feature type="transmembrane region" description="Helical" evidence="6">
    <location>
        <begin position="226"/>
        <end position="246"/>
    </location>
</feature>
<evidence type="ECO:0000259" key="7">
    <source>
        <dbReference type="Pfam" id="PF00892"/>
    </source>
</evidence>
<dbReference type="RefSeq" id="WP_189043696.1">
    <property type="nucleotide sequence ID" value="NZ_BMJQ01000003.1"/>
</dbReference>
<dbReference type="GO" id="GO:0016020">
    <property type="term" value="C:membrane"/>
    <property type="evidence" value="ECO:0007669"/>
    <property type="project" value="UniProtKB-SubCell"/>
</dbReference>
<evidence type="ECO:0000256" key="4">
    <source>
        <dbReference type="ARBA" id="ARBA00022989"/>
    </source>
</evidence>
<feature type="transmembrane region" description="Helical" evidence="6">
    <location>
        <begin position="283"/>
        <end position="300"/>
    </location>
</feature>
<comment type="caution">
    <text evidence="8">The sequence shown here is derived from an EMBL/GenBank/DDBJ whole genome shotgun (WGS) entry which is preliminary data.</text>
</comment>
<dbReference type="SUPFAM" id="SSF103481">
    <property type="entry name" value="Multidrug resistance efflux transporter EmrE"/>
    <property type="match status" value="2"/>
</dbReference>
<dbReference type="InterPro" id="IPR000620">
    <property type="entry name" value="EamA_dom"/>
</dbReference>
<dbReference type="InterPro" id="IPR037185">
    <property type="entry name" value="EmrE-like"/>
</dbReference>
<feature type="domain" description="EamA" evidence="7">
    <location>
        <begin position="11"/>
        <end position="143"/>
    </location>
</feature>
<feature type="transmembrane region" description="Helical" evidence="6">
    <location>
        <begin position="193"/>
        <end position="214"/>
    </location>
</feature>
<evidence type="ECO:0000256" key="1">
    <source>
        <dbReference type="ARBA" id="ARBA00004141"/>
    </source>
</evidence>
<reference evidence="8" key="2">
    <citation type="submission" date="2020-09" db="EMBL/GenBank/DDBJ databases">
        <authorList>
            <person name="Sun Q."/>
            <person name="Zhou Y."/>
        </authorList>
    </citation>
    <scope>NUCLEOTIDE SEQUENCE</scope>
    <source>
        <strain evidence="8">CGMCC 1.15725</strain>
    </source>
</reference>
<reference evidence="8" key="1">
    <citation type="journal article" date="2014" name="Int. J. Syst. Evol. Microbiol.">
        <title>Complete genome sequence of Corynebacterium casei LMG S-19264T (=DSM 44701T), isolated from a smear-ripened cheese.</title>
        <authorList>
            <consortium name="US DOE Joint Genome Institute (JGI-PGF)"/>
            <person name="Walter F."/>
            <person name="Albersmeier A."/>
            <person name="Kalinowski J."/>
            <person name="Ruckert C."/>
        </authorList>
    </citation>
    <scope>NUCLEOTIDE SEQUENCE</scope>
    <source>
        <strain evidence="8">CGMCC 1.15725</strain>
    </source>
</reference>
<protein>
    <submittedName>
        <fullName evidence="8">ABC transporter permease</fullName>
    </submittedName>
</protein>
<accession>A0A8J2YRP0</accession>
<dbReference type="EMBL" id="BMJQ01000003">
    <property type="protein sequence ID" value="GGF08551.1"/>
    <property type="molecule type" value="Genomic_DNA"/>
</dbReference>
<keyword evidence="3 6" id="KW-0812">Transmembrane</keyword>
<feature type="transmembrane region" description="Helical" evidence="6">
    <location>
        <begin position="258"/>
        <end position="277"/>
    </location>
</feature>
<dbReference type="AlphaFoldDB" id="A0A8J2YRP0"/>
<gene>
    <name evidence="8" type="primary">pecM</name>
    <name evidence="8" type="ORF">GCM10011611_12490</name>
</gene>
<comment type="subcellular location">
    <subcellularLocation>
        <location evidence="1">Membrane</location>
        <topology evidence="1">Multi-pass membrane protein</topology>
    </subcellularLocation>
</comment>
<feature type="transmembrane region" description="Helical" evidence="6">
    <location>
        <begin position="101"/>
        <end position="122"/>
    </location>
</feature>
<name>A0A8J2YRP0_9PROT</name>
<dbReference type="PANTHER" id="PTHR32322">
    <property type="entry name" value="INNER MEMBRANE TRANSPORTER"/>
    <property type="match status" value="1"/>
</dbReference>
<feature type="transmembrane region" description="Helical" evidence="6">
    <location>
        <begin position="71"/>
        <end position="89"/>
    </location>
</feature>
<comment type="similarity">
    <text evidence="2">Belongs to the EamA transporter family.</text>
</comment>